<feature type="compositionally biased region" description="Basic residues" evidence="1">
    <location>
        <begin position="182"/>
        <end position="199"/>
    </location>
</feature>
<dbReference type="InterPro" id="IPR011992">
    <property type="entry name" value="EF-hand-dom_pair"/>
</dbReference>
<dbReference type="PANTHER" id="PTHR11216:SF31">
    <property type="entry name" value="AT21416P"/>
    <property type="match status" value="1"/>
</dbReference>
<evidence type="ECO:0000313" key="4">
    <source>
        <dbReference type="Proteomes" id="UP000241818"/>
    </source>
</evidence>
<dbReference type="STRING" id="857342.A0A2T3AWA6"/>
<feature type="compositionally biased region" description="Basic residues" evidence="1">
    <location>
        <begin position="234"/>
        <end position="249"/>
    </location>
</feature>
<feature type="compositionally biased region" description="Low complexity" evidence="1">
    <location>
        <begin position="67"/>
        <end position="83"/>
    </location>
</feature>
<sequence length="366" mass="40486">MKGRVPSPDVKPRKQKPEIKSPKPILPVALPAEPKATEPKPLPTSQIPPITATKPVEPPKPPPARNTSTATKPASTKPAKAPPETQSSSIPATKPIPIPSKTLSQSTTKSEETLASSDDSFVSASERLPSSRTGPTPNRSFVSPSVARVDSLANAIVASSLASSRAASPSTSLSNPPPLPPPRRRRSSRAHIFHHHHHPSNKETSRTPSPAGPQLRATMRKPRQDQEPDEHERRLRARPHLVKKHPHKHHEGDRKRWRDALTERERKRYEAVWASNRGLYSADPDAVSSLIVRDVWNRSRLPAEVLEEVYELVDRKRTGALGKEEFVVGTWLVDQRLKGRKLPIRVSESVWRSVGVLGGIKVRKVK</sequence>
<dbReference type="Gene3D" id="1.10.238.10">
    <property type="entry name" value="EF-hand"/>
    <property type="match status" value="1"/>
</dbReference>
<dbReference type="PANTHER" id="PTHR11216">
    <property type="entry name" value="EH DOMAIN"/>
    <property type="match status" value="1"/>
</dbReference>
<dbReference type="InterPro" id="IPR000261">
    <property type="entry name" value="EH_dom"/>
</dbReference>
<feature type="compositionally biased region" description="Basic and acidic residues" evidence="1">
    <location>
        <begin position="10"/>
        <end position="21"/>
    </location>
</feature>
<dbReference type="Proteomes" id="UP000241818">
    <property type="component" value="Unassembled WGS sequence"/>
</dbReference>
<evidence type="ECO:0000313" key="3">
    <source>
        <dbReference type="EMBL" id="PSS12955.1"/>
    </source>
</evidence>
<keyword evidence="4" id="KW-1185">Reference proteome</keyword>
<dbReference type="GeneID" id="36574962"/>
<dbReference type="CDD" id="cd00052">
    <property type="entry name" value="EH"/>
    <property type="match status" value="1"/>
</dbReference>
<dbReference type="OrthoDB" id="10045710at2759"/>
<dbReference type="InParanoid" id="A0A2T3AWA6"/>
<gene>
    <name evidence="3" type="ORF">M430DRAFT_36165</name>
</gene>
<feature type="region of interest" description="Disordered" evidence="1">
    <location>
        <begin position="1"/>
        <end position="144"/>
    </location>
</feature>
<dbReference type="SMART" id="SM00027">
    <property type="entry name" value="EH"/>
    <property type="match status" value="1"/>
</dbReference>
<name>A0A2T3AWA6_AMORE</name>
<dbReference type="EMBL" id="KZ679014">
    <property type="protein sequence ID" value="PSS12955.1"/>
    <property type="molecule type" value="Genomic_DNA"/>
</dbReference>
<reference evidence="3 4" key="1">
    <citation type="journal article" date="2018" name="New Phytol.">
        <title>Comparative genomics and transcriptomics depict ericoid mycorrhizal fungi as versatile saprotrophs and plant mutualists.</title>
        <authorList>
            <person name="Martino E."/>
            <person name="Morin E."/>
            <person name="Grelet G.A."/>
            <person name="Kuo A."/>
            <person name="Kohler A."/>
            <person name="Daghino S."/>
            <person name="Barry K.W."/>
            <person name="Cichocki N."/>
            <person name="Clum A."/>
            <person name="Dockter R.B."/>
            <person name="Hainaut M."/>
            <person name="Kuo R.C."/>
            <person name="LaButti K."/>
            <person name="Lindahl B.D."/>
            <person name="Lindquist E.A."/>
            <person name="Lipzen A."/>
            <person name="Khouja H.R."/>
            <person name="Magnuson J."/>
            <person name="Murat C."/>
            <person name="Ohm R.A."/>
            <person name="Singer S.W."/>
            <person name="Spatafora J.W."/>
            <person name="Wang M."/>
            <person name="Veneault-Fourrey C."/>
            <person name="Henrissat B."/>
            <person name="Grigoriev I.V."/>
            <person name="Martin F.M."/>
            <person name="Perotto S."/>
        </authorList>
    </citation>
    <scope>NUCLEOTIDE SEQUENCE [LARGE SCALE GENOMIC DNA]</scope>
    <source>
        <strain evidence="3 4">ATCC 22711</strain>
    </source>
</reference>
<feature type="compositionally biased region" description="Basic and acidic residues" evidence="1">
    <location>
        <begin position="222"/>
        <end position="233"/>
    </location>
</feature>
<feature type="domain" description="EH" evidence="2">
    <location>
        <begin position="265"/>
        <end position="343"/>
    </location>
</feature>
<dbReference type="PROSITE" id="PS50031">
    <property type="entry name" value="EH"/>
    <property type="match status" value="1"/>
</dbReference>
<feature type="region of interest" description="Disordered" evidence="1">
    <location>
        <begin position="160"/>
        <end position="256"/>
    </location>
</feature>
<evidence type="ECO:0000259" key="2">
    <source>
        <dbReference type="PROSITE" id="PS50031"/>
    </source>
</evidence>
<dbReference type="SUPFAM" id="SSF47473">
    <property type="entry name" value="EF-hand"/>
    <property type="match status" value="1"/>
</dbReference>
<organism evidence="3 4">
    <name type="scientific">Amorphotheca resinae ATCC 22711</name>
    <dbReference type="NCBI Taxonomy" id="857342"/>
    <lineage>
        <taxon>Eukaryota</taxon>
        <taxon>Fungi</taxon>
        <taxon>Dikarya</taxon>
        <taxon>Ascomycota</taxon>
        <taxon>Pezizomycotina</taxon>
        <taxon>Leotiomycetes</taxon>
        <taxon>Helotiales</taxon>
        <taxon>Amorphothecaceae</taxon>
        <taxon>Amorphotheca</taxon>
    </lineage>
</organism>
<feature type="compositionally biased region" description="Low complexity" evidence="1">
    <location>
        <begin position="160"/>
        <end position="174"/>
    </location>
</feature>
<dbReference type="RefSeq" id="XP_024718946.1">
    <property type="nucleotide sequence ID" value="XM_024866881.1"/>
</dbReference>
<evidence type="ECO:0000256" key="1">
    <source>
        <dbReference type="SAM" id="MobiDB-lite"/>
    </source>
</evidence>
<dbReference type="AlphaFoldDB" id="A0A2T3AWA6"/>
<accession>A0A2T3AWA6</accession>
<proteinExistence type="predicted"/>
<dbReference type="GO" id="GO:0005737">
    <property type="term" value="C:cytoplasm"/>
    <property type="evidence" value="ECO:0007669"/>
    <property type="project" value="TreeGrafter"/>
</dbReference>
<dbReference type="Pfam" id="PF12763">
    <property type="entry name" value="EH"/>
    <property type="match status" value="1"/>
</dbReference>
<protein>
    <recommendedName>
        <fullName evidence="2">EH domain-containing protein</fullName>
    </recommendedName>
</protein>
<feature type="compositionally biased region" description="Polar residues" evidence="1">
    <location>
        <begin position="101"/>
        <end position="143"/>
    </location>
</feature>